<evidence type="ECO:0000259" key="7">
    <source>
        <dbReference type="Pfam" id="PF00892"/>
    </source>
</evidence>
<keyword evidence="3 6" id="KW-0812">Transmembrane</keyword>
<proteinExistence type="inferred from homology"/>
<feature type="domain" description="EamA" evidence="7">
    <location>
        <begin position="160"/>
        <end position="285"/>
    </location>
</feature>
<feature type="transmembrane region" description="Helical" evidence="6">
    <location>
        <begin position="49"/>
        <end position="68"/>
    </location>
</feature>
<feature type="transmembrane region" description="Helical" evidence="6">
    <location>
        <begin position="80"/>
        <end position="101"/>
    </location>
</feature>
<dbReference type="Pfam" id="PF00892">
    <property type="entry name" value="EamA"/>
    <property type="match status" value="2"/>
</dbReference>
<reference evidence="8 9" key="1">
    <citation type="submission" date="2014-06" db="EMBL/GenBank/DDBJ databases">
        <title>The genome of the endonuclear symbiont Nucleicultrix amoebiphila.</title>
        <authorList>
            <person name="Schulz F."/>
            <person name="Horn M."/>
        </authorList>
    </citation>
    <scope>NUCLEOTIDE SEQUENCE [LARGE SCALE GENOMIC DNA]</scope>
    <source>
        <strain evidence="8 9">FS5</strain>
    </source>
</reference>
<protein>
    <recommendedName>
        <fullName evidence="7">EamA domain-containing protein</fullName>
    </recommendedName>
</protein>
<feature type="transmembrane region" description="Helical" evidence="6">
    <location>
        <begin position="107"/>
        <end position="128"/>
    </location>
</feature>
<name>A0A1W6N408_9PROT</name>
<dbReference type="STRING" id="1414854.GQ61_03175"/>
<evidence type="ECO:0000256" key="5">
    <source>
        <dbReference type="ARBA" id="ARBA00023136"/>
    </source>
</evidence>
<accession>A0A1W6N408</accession>
<organism evidence="8 9">
    <name type="scientific">Candidatus Nucleicultrix amoebiphila FS5</name>
    <dbReference type="NCBI Taxonomy" id="1414854"/>
    <lineage>
        <taxon>Bacteria</taxon>
        <taxon>Pseudomonadati</taxon>
        <taxon>Pseudomonadota</taxon>
        <taxon>Alphaproteobacteria</taxon>
        <taxon>Holosporales</taxon>
        <taxon>Candidatus Nucleicultricaceae</taxon>
        <taxon>Candidatus Nucleicultrix</taxon>
    </lineage>
</organism>
<dbReference type="InterPro" id="IPR037185">
    <property type="entry name" value="EmrE-like"/>
</dbReference>
<dbReference type="OrthoDB" id="7165334at2"/>
<feature type="transmembrane region" description="Helical" evidence="6">
    <location>
        <begin position="273"/>
        <end position="291"/>
    </location>
</feature>
<comment type="similarity">
    <text evidence="2">Belongs to the drug/metabolite transporter (DMT) superfamily. 10 TMS drug/metabolite exporter (DME) (TC 2.A.7.3) family.</text>
</comment>
<feature type="domain" description="EamA" evidence="7">
    <location>
        <begin position="21"/>
        <end position="151"/>
    </location>
</feature>
<dbReference type="SUPFAM" id="SSF103481">
    <property type="entry name" value="Multidrug resistance efflux transporter EmrE"/>
    <property type="match status" value="2"/>
</dbReference>
<comment type="subcellular location">
    <subcellularLocation>
        <location evidence="1">Membrane</location>
        <topology evidence="1">Multi-pass membrane protein</topology>
    </subcellularLocation>
</comment>
<dbReference type="Proteomes" id="UP000237351">
    <property type="component" value="Chromosome"/>
</dbReference>
<evidence type="ECO:0000256" key="6">
    <source>
        <dbReference type="SAM" id="Phobius"/>
    </source>
</evidence>
<dbReference type="PANTHER" id="PTHR22911:SF6">
    <property type="entry name" value="SOLUTE CARRIER FAMILY 35 MEMBER G1"/>
    <property type="match status" value="1"/>
</dbReference>
<dbReference type="AlphaFoldDB" id="A0A1W6N408"/>
<dbReference type="PANTHER" id="PTHR22911">
    <property type="entry name" value="ACYL-MALONYL CONDENSING ENZYME-RELATED"/>
    <property type="match status" value="1"/>
</dbReference>
<feature type="transmembrane region" description="Helical" evidence="6">
    <location>
        <begin position="22"/>
        <end position="43"/>
    </location>
</feature>
<feature type="transmembrane region" description="Helical" evidence="6">
    <location>
        <begin position="137"/>
        <end position="154"/>
    </location>
</feature>
<evidence type="ECO:0000256" key="3">
    <source>
        <dbReference type="ARBA" id="ARBA00022692"/>
    </source>
</evidence>
<sequence>MLGIVLSQNGEKQLVLRKNLKGILWILMWALVFTIIMSLTKFLETKNTVITVFTRLIFGSVFLTPFVLSQKWQDIKTRRLPLHALRAFFACSAMLCTYYAYQNLPLAFATSIGFTAPLITTVLAIIVLKEIVTWDQWLILILGYLGVLVIVHPSNFPFEIGVVVAIFANIFASSAIITAKRLTATESTVQIMFYLNILSLTFISLVALFFWTTPSLQDVMLLMGLGALATLSHFCSLQALKNSTPSVLAPFEYSRFVFAIPIGILFLDEWPSLQTIIGSLIIVVCNLVLTIKQTRLKERQTGQENAKNLKQVA</sequence>
<evidence type="ECO:0000256" key="1">
    <source>
        <dbReference type="ARBA" id="ARBA00004141"/>
    </source>
</evidence>
<evidence type="ECO:0000256" key="2">
    <source>
        <dbReference type="ARBA" id="ARBA00009853"/>
    </source>
</evidence>
<feature type="transmembrane region" description="Helical" evidence="6">
    <location>
        <begin position="191"/>
        <end position="213"/>
    </location>
</feature>
<evidence type="ECO:0000313" key="9">
    <source>
        <dbReference type="Proteomes" id="UP000237351"/>
    </source>
</evidence>
<dbReference type="EMBL" id="CP008743">
    <property type="protein sequence ID" value="ARN84488.1"/>
    <property type="molecule type" value="Genomic_DNA"/>
</dbReference>
<dbReference type="GO" id="GO:0016020">
    <property type="term" value="C:membrane"/>
    <property type="evidence" value="ECO:0007669"/>
    <property type="project" value="UniProtKB-SubCell"/>
</dbReference>
<keyword evidence="5 6" id="KW-0472">Membrane</keyword>
<keyword evidence="4 6" id="KW-1133">Transmembrane helix</keyword>
<feature type="transmembrane region" description="Helical" evidence="6">
    <location>
        <begin position="160"/>
        <end position="179"/>
    </location>
</feature>
<dbReference type="KEGG" id="naf:GQ61_03175"/>
<keyword evidence="9" id="KW-1185">Reference proteome</keyword>
<evidence type="ECO:0000313" key="8">
    <source>
        <dbReference type="EMBL" id="ARN84488.1"/>
    </source>
</evidence>
<evidence type="ECO:0000256" key="4">
    <source>
        <dbReference type="ARBA" id="ARBA00022989"/>
    </source>
</evidence>
<dbReference type="InterPro" id="IPR000620">
    <property type="entry name" value="EamA_dom"/>
</dbReference>
<gene>
    <name evidence="8" type="ORF">GQ61_03175</name>
</gene>